<proteinExistence type="predicted"/>
<evidence type="ECO:0000313" key="2">
    <source>
        <dbReference type="Proteomes" id="UP001500604"/>
    </source>
</evidence>
<gene>
    <name evidence="1" type="ORF">GCM10023116_35650</name>
</gene>
<comment type="caution">
    <text evidence="1">The sequence shown here is derived from an EMBL/GenBank/DDBJ whole genome shotgun (WGS) entry which is preliminary data.</text>
</comment>
<keyword evidence="2" id="KW-1185">Reference proteome</keyword>
<dbReference type="Proteomes" id="UP001500604">
    <property type="component" value="Unassembled WGS sequence"/>
</dbReference>
<name>A0ABP8V5V2_9GAMM</name>
<organism evidence="1 2">
    <name type="scientific">Kistimonas scapharcae</name>
    <dbReference type="NCBI Taxonomy" id="1036133"/>
    <lineage>
        <taxon>Bacteria</taxon>
        <taxon>Pseudomonadati</taxon>
        <taxon>Pseudomonadota</taxon>
        <taxon>Gammaproteobacteria</taxon>
        <taxon>Oceanospirillales</taxon>
        <taxon>Endozoicomonadaceae</taxon>
        <taxon>Kistimonas</taxon>
    </lineage>
</organism>
<accession>A0ABP8V5V2</accession>
<evidence type="ECO:0000313" key="1">
    <source>
        <dbReference type="EMBL" id="GAA4651281.1"/>
    </source>
</evidence>
<reference evidence="2" key="1">
    <citation type="journal article" date="2019" name="Int. J. Syst. Evol. Microbiol.">
        <title>The Global Catalogue of Microorganisms (GCM) 10K type strain sequencing project: providing services to taxonomists for standard genome sequencing and annotation.</title>
        <authorList>
            <consortium name="The Broad Institute Genomics Platform"/>
            <consortium name="The Broad Institute Genome Sequencing Center for Infectious Disease"/>
            <person name="Wu L."/>
            <person name="Ma J."/>
        </authorList>
    </citation>
    <scope>NUCLEOTIDE SEQUENCE [LARGE SCALE GENOMIC DNA]</scope>
    <source>
        <strain evidence="2">JCM 17805</strain>
    </source>
</reference>
<protein>
    <submittedName>
        <fullName evidence="1">Uncharacterized protein</fullName>
    </submittedName>
</protein>
<sequence>MKIECNVEEISLWYLAETKLPLFDAIYKEVINSKKLVNIDPSEKQRKQLSMLLI</sequence>
<dbReference type="EMBL" id="BAABFL010000446">
    <property type="protein sequence ID" value="GAA4651281.1"/>
    <property type="molecule type" value="Genomic_DNA"/>
</dbReference>